<dbReference type="PANTHER" id="PTHR33169">
    <property type="entry name" value="PADR-FAMILY TRANSCRIPTIONAL REGULATOR"/>
    <property type="match status" value="1"/>
</dbReference>
<dbReference type="InterPro" id="IPR005149">
    <property type="entry name" value="Tscrpt_reg_PadR_N"/>
</dbReference>
<dbReference type="Pfam" id="PF03551">
    <property type="entry name" value="PadR"/>
    <property type="match status" value="1"/>
</dbReference>
<dbReference type="SUPFAM" id="SSF46785">
    <property type="entry name" value="Winged helix' DNA-binding domain"/>
    <property type="match status" value="1"/>
</dbReference>
<dbReference type="Gene3D" id="1.10.10.10">
    <property type="entry name" value="Winged helix-like DNA-binding domain superfamily/Winged helix DNA-binding domain"/>
    <property type="match status" value="1"/>
</dbReference>
<evidence type="ECO:0000259" key="1">
    <source>
        <dbReference type="Pfam" id="PF03551"/>
    </source>
</evidence>
<organism evidence="2">
    <name type="scientific">uncultured Chloroflexia bacterium</name>
    <dbReference type="NCBI Taxonomy" id="1672391"/>
    <lineage>
        <taxon>Bacteria</taxon>
        <taxon>Bacillati</taxon>
        <taxon>Chloroflexota</taxon>
        <taxon>Chloroflexia</taxon>
        <taxon>environmental samples</taxon>
    </lineage>
</organism>
<protein>
    <recommendedName>
        <fullName evidence="1">Transcription regulator PadR N-terminal domain-containing protein</fullName>
    </recommendedName>
</protein>
<evidence type="ECO:0000313" key="2">
    <source>
        <dbReference type="EMBL" id="CAA9309504.1"/>
    </source>
</evidence>
<name>A0A6J4KN76_9CHLR</name>
<dbReference type="InterPro" id="IPR052509">
    <property type="entry name" value="Metal_resp_DNA-bind_regulator"/>
</dbReference>
<feature type="domain" description="Transcription regulator PadR N-terminal" evidence="1">
    <location>
        <begin position="23"/>
        <end position="93"/>
    </location>
</feature>
<accession>A0A6J4KN76</accession>
<reference evidence="2" key="1">
    <citation type="submission" date="2020-02" db="EMBL/GenBank/DDBJ databases">
        <authorList>
            <person name="Meier V. D."/>
        </authorList>
    </citation>
    <scope>NUCLEOTIDE SEQUENCE</scope>
    <source>
        <strain evidence="2">AVDCRST_MAG93</strain>
    </source>
</reference>
<sequence length="117" mass="13651">MAAVHQKKKIEARPRNWFAPVALVLLRKEPSHGYKLMERLDEFGFEQTNLGTMYRTLRHMEEEGLCKSEWKTPEGGPARRIYSVTDAGEEYLAAWAEGCKRYRDVMDSFFRAYTSVL</sequence>
<gene>
    <name evidence="2" type="ORF">AVDCRST_MAG93-5133</name>
</gene>
<dbReference type="AlphaFoldDB" id="A0A6J4KN76"/>
<proteinExistence type="predicted"/>
<dbReference type="EMBL" id="CADCTR010001729">
    <property type="protein sequence ID" value="CAA9309504.1"/>
    <property type="molecule type" value="Genomic_DNA"/>
</dbReference>
<dbReference type="InterPro" id="IPR036390">
    <property type="entry name" value="WH_DNA-bd_sf"/>
</dbReference>
<dbReference type="InterPro" id="IPR036388">
    <property type="entry name" value="WH-like_DNA-bd_sf"/>
</dbReference>
<dbReference type="PANTHER" id="PTHR33169:SF14">
    <property type="entry name" value="TRANSCRIPTIONAL REGULATOR RV3488"/>
    <property type="match status" value="1"/>
</dbReference>